<evidence type="ECO:0000259" key="1">
    <source>
        <dbReference type="Pfam" id="PF14214"/>
    </source>
</evidence>
<proteinExistence type="predicted"/>
<dbReference type="SUPFAM" id="SSF52540">
    <property type="entry name" value="P-loop containing nucleoside triphosphate hydrolases"/>
    <property type="match status" value="2"/>
</dbReference>
<gene>
    <name evidence="2" type="ORF">FOZ61_000799</name>
</gene>
<dbReference type="PANTHER" id="PTHR47642:SF5">
    <property type="entry name" value="ATP-DEPENDENT DNA HELICASE"/>
    <property type="match status" value="1"/>
</dbReference>
<dbReference type="Pfam" id="PF14214">
    <property type="entry name" value="Helitron_like_N"/>
    <property type="match status" value="1"/>
</dbReference>
<sequence>MSKAHSADIVDYRVNKQLIVFQYQRYLFATVTGAVSSAGPMMNAGSALNNKAFSPYYWMKQLYKLQDVVRQIGLPTLFTTFTINERSFPWPNWFVRDMELQDNLPVDNGMGVTLHGHHIIEQLLKGLFAGNVREGRGNPTVLRNARSGEESLKCFFYKVEFQQRGTLHVHALFWSKDVEHSQLFEKSREDFPLNDPFLCALVRTIEVRTLQVDETRRYSPALLRVLRSHHDLQFGTPRDLLLSYITHYVSKAADALDLNKRLSAEGAHKAVVGFLNKLVIGIPEMVHTLSDNKSAYFSGLGKDLKYFPPGEKRGNEVEVRLYRERPAEDGGSNFLQFWRKHTIKNINGIPVAQRYANADNQIVAVGINPPRLNNELWWEYLVFTELPHRADDDLRCADFETLPESVRYFACAYELYPGFKDVSTYIGLLTRLGQTNSMIHSMRMRYHSKVALLKYCRMDPSRIEQLIASDRENLPSLRGDQRRVYWEAAKRIKYWCINNEDVLGENNGANFEAPIVDEEEVEEVDRMRPLVMTGPPGTGKTLIMLHIAFLCIEQGMRVNISSPTGRLASNFKQVLNTRALEDVLTVDTCHATFGFGANSAKNKPSPYWGATDVFLVDECSMITYFHCNHILQQWEKEEPARRKVLIFLGDWHQLQPLTELRDGSVTTTLNASRAEKLCTYGQLMELTTNFRSGDDQQLDMFLTACRSGRMSSEICNNFRHGHTFGHRPVLVEDFKTFFTRYPEGVILTMTNRACDVINAAAFDVLARSKPVVKVVNDAMHSDLSIVLGLKSRYVLTENVDKSSDFVNGMLVTPVYVDRENIICRTATGRLVSVYKLFDKVADSWYYPMRSAYAMTIHKSQGSTLTDAVGIYFDTPQLMQKGQAYVAVSRLKKYSQLHIFGDFSASMFK</sequence>
<dbReference type="AlphaFoldDB" id="A0A7J6KS64"/>
<evidence type="ECO:0000313" key="3">
    <source>
        <dbReference type="Proteomes" id="UP000570595"/>
    </source>
</evidence>
<dbReference type="CDD" id="cd18809">
    <property type="entry name" value="SF1_C_RecD"/>
    <property type="match status" value="1"/>
</dbReference>
<dbReference type="InterPro" id="IPR027417">
    <property type="entry name" value="P-loop_NTPase"/>
</dbReference>
<dbReference type="Pfam" id="PF13245">
    <property type="entry name" value="AAA_19"/>
    <property type="match status" value="1"/>
</dbReference>
<feature type="domain" description="Helitron helicase-like" evidence="1">
    <location>
        <begin position="53"/>
        <end position="172"/>
    </location>
</feature>
<dbReference type="PANTHER" id="PTHR47642">
    <property type="entry name" value="ATP-DEPENDENT DNA HELICASE"/>
    <property type="match status" value="1"/>
</dbReference>
<name>A0A7J6KS64_PEROL</name>
<dbReference type="Gene3D" id="3.40.50.300">
    <property type="entry name" value="P-loop containing nucleotide triphosphate hydrolases"/>
    <property type="match status" value="2"/>
</dbReference>
<organism evidence="2 3">
    <name type="scientific">Perkinsus olseni</name>
    <name type="common">Perkinsus atlanticus</name>
    <dbReference type="NCBI Taxonomy" id="32597"/>
    <lineage>
        <taxon>Eukaryota</taxon>
        <taxon>Sar</taxon>
        <taxon>Alveolata</taxon>
        <taxon>Perkinsozoa</taxon>
        <taxon>Perkinsea</taxon>
        <taxon>Perkinsida</taxon>
        <taxon>Perkinsidae</taxon>
        <taxon>Perkinsus</taxon>
    </lineage>
</organism>
<dbReference type="InterPro" id="IPR025476">
    <property type="entry name" value="Helitron_helicase-like"/>
</dbReference>
<protein>
    <recommendedName>
        <fullName evidence="1">Helitron helicase-like domain-containing protein</fullName>
    </recommendedName>
</protein>
<evidence type="ECO:0000313" key="2">
    <source>
        <dbReference type="EMBL" id="KAF4649957.1"/>
    </source>
</evidence>
<comment type="caution">
    <text evidence="2">The sequence shown here is derived from an EMBL/GenBank/DDBJ whole genome shotgun (WGS) entry which is preliminary data.</text>
</comment>
<reference evidence="2 3" key="1">
    <citation type="submission" date="2020-04" db="EMBL/GenBank/DDBJ databases">
        <title>Perkinsus olseni comparative genomics.</title>
        <authorList>
            <person name="Bogema D.R."/>
        </authorList>
    </citation>
    <scope>NUCLEOTIDE SEQUENCE [LARGE SCALE GENOMIC DNA]</scope>
    <source>
        <strain evidence="2">ATCC PRA-179</strain>
    </source>
</reference>
<dbReference type="EMBL" id="JABAHT010001164">
    <property type="protein sequence ID" value="KAF4649957.1"/>
    <property type="molecule type" value="Genomic_DNA"/>
</dbReference>
<accession>A0A7J6KS64</accession>
<dbReference type="OrthoDB" id="416437at2759"/>
<dbReference type="Proteomes" id="UP000570595">
    <property type="component" value="Unassembled WGS sequence"/>
</dbReference>
<dbReference type="InterPro" id="IPR051055">
    <property type="entry name" value="PIF1_helicase"/>
</dbReference>